<dbReference type="AlphaFoldDB" id="A0ABD5NWA5"/>
<dbReference type="EMBL" id="JBHSDJ010000010">
    <property type="protein sequence ID" value="MFC4246075.1"/>
    <property type="molecule type" value="Genomic_DNA"/>
</dbReference>
<sequence length="132" mass="14208">MSSTSGPDDPATQIAAAGPVEKAVWEALRTVEDPELPVSIVDLGLVYDVSAEDGEVTIDITLTYSGCPARDLIVMDVEKAVQAVPEVKTIDTNIVHSPPWSFERVTDRGRRHLNQHGLAVPGDEAAHEPDCH</sequence>
<dbReference type="InterPro" id="IPR002744">
    <property type="entry name" value="MIP18-like"/>
</dbReference>
<name>A0ABD5NWA5_9EURY</name>
<dbReference type="InterPro" id="IPR052339">
    <property type="entry name" value="Fe-S_Maturation_MIP18"/>
</dbReference>
<gene>
    <name evidence="2" type="ORF">ACFOZ7_03560</name>
</gene>
<dbReference type="Pfam" id="PF01883">
    <property type="entry name" value="FeS_assembly_P"/>
    <property type="match status" value="1"/>
</dbReference>
<organism evidence="2 3">
    <name type="scientific">Natribaculum luteum</name>
    <dbReference type="NCBI Taxonomy" id="1586232"/>
    <lineage>
        <taxon>Archaea</taxon>
        <taxon>Methanobacteriati</taxon>
        <taxon>Methanobacteriota</taxon>
        <taxon>Stenosarchaea group</taxon>
        <taxon>Halobacteria</taxon>
        <taxon>Halobacteriales</taxon>
        <taxon>Natrialbaceae</taxon>
        <taxon>Natribaculum</taxon>
    </lineage>
</organism>
<dbReference type="RefSeq" id="WP_246976044.1">
    <property type="nucleotide sequence ID" value="NZ_CP095398.1"/>
</dbReference>
<proteinExistence type="predicted"/>
<accession>A0ABD5NWA5</accession>
<dbReference type="SUPFAM" id="SSF117916">
    <property type="entry name" value="Fe-S cluster assembly (FSCA) domain-like"/>
    <property type="match status" value="1"/>
</dbReference>
<dbReference type="PANTHER" id="PTHR42831:SF1">
    <property type="entry name" value="FE-S PROTEIN MATURATION AUXILIARY FACTOR YITW"/>
    <property type="match status" value="1"/>
</dbReference>
<reference evidence="2 3" key="1">
    <citation type="journal article" date="2014" name="Int. J. Syst. Evol. Microbiol.">
        <title>Complete genome sequence of Corynebacterium casei LMG S-19264T (=DSM 44701T), isolated from a smear-ripened cheese.</title>
        <authorList>
            <consortium name="US DOE Joint Genome Institute (JGI-PGF)"/>
            <person name="Walter F."/>
            <person name="Albersmeier A."/>
            <person name="Kalinowski J."/>
            <person name="Ruckert C."/>
        </authorList>
    </citation>
    <scope>NUCLEOTIDE SEQUENCE [LARGE SCALE GENOMIC DNA]</scope>
    <source>
        <strain evidence="2 3">IBRC-M 10912</strain>
    </source>
</reference>
<comment type="caution">
    <text evidence="2">The sequence shown here is derived from an EMBL/GenBank/DDBJ whole genome shotgun (WGS) entry which is preliminary data.</text>
</comment>
<feature type="domain" description="MIP18 family-like" evidence="1">
    <location>
        <begin position="21"/>
        <end position="90"/>
    </location>
</feature>
<dbReference type="GeneID" id="71855923"/>
<protein>
    <submittedName>
        <fullName evidence="2">Metal-sulfur cluster assembly factor</fullName>
    </submittedName>
</protein>
<evidence type="ECO:0000313" key="3">
    <source>
        <dbReference type="Proteomes" id="UP001595821"/>
    </source>
</evidence>
<evidence type="ECO:0000259" key="1">
    <source>
        <dbReference type="Pfam" id="PF01883"/>
    </source>
</evidence>
<dbReference type="Gene3D" id="3.30.300.130">
    <property type="entry name" value="Fe-S cluster assembly (FSCA)"/>
    <property type="match status" value="1"/>
</dbReference>
<dbReference type="InterPro" id="IPR034904">
    <property type="entry name" value="FSCA_dom_sf"/>
</dbReference>
<evidence type="ECO:0000313" key="2">
    <source>
        <dbReference type="EMBL" id="MFC4246075.1"/>
    </source>
</evidence>
<dbReference type="Proteomes" id="UP001595821">
    <property type="component" value="Unassembled WGS sequence"/>
</dbReference>
<dbReference type="PANTHER" id="PTHR42831">
    <property type="entry name" value="FE-S PROTEIN MATURATION AUXILIARY FACTOR YITW"/>
    <property type="match status" value="1"/>
</dbReference>